<dbReference type="AlphaFoldDB" id="A0A6G5QEZ4"/>
<keyword evidence="2" id="KW-0697">Rotamase</keyword>
<dbReference type="PANTHER" id="PTHR47637:SF1">
    <property type="entry name" value="CHAPERONE SURA"/>
    <property type="match status" value="1"/>
</dbReference>
<dbReference type="Gene3D" id="3.10.50.40">
    <property type="match status" value="1"/>
</dbReference>
<dbReference type="InterPro" id="IPR046357">
    <property type="entry name" value="PPIase_dom_sf"/>
</dbReference>
<dbReference type="InterPro" id="IPR055131">
    <property type="entry name" value="Cj1289-like_C"/>
</dbReference>
<dbReference type="EMBL" id="CP012542">
    <property type="protein sequence ID" value="QCD44221.1"/>
    <property type="molecule type" value="Genomic_DNA"/>
</dbReference>
<gene>
    <name evidence="6" type="ORF">CMUC_0408</name>
</gene>
<evidence type="ECO:0000313" key="6">
    <source>
        <dbReference type="EMBL" id="QCD44221.1"/>
    </source>
</evidence>
<evidence type="ECO:0000256" key="2">
    <source>
        <dbReference type="ARBA" id="ARBA00023110"/>
    </source>
</evidence>
<dbReference type="SUPFAM" id="SSF109998">
    <property type="entry name" value="Triger factor/SurA peptide-binding domain-like"/>
    <property type="match status" value="1"/>
</dbReference>
<name>A0A6G5QEZ4_9BACT</name>
<keyword evidence="1 3" id="KW-0732">Signal</keyword>
<dbReference type="GO" id="GO:0003755">
    <property type="term" value="F:peptidyl-prolyl cis-trans isomerase activity"/>
    <property type="evidence" value="ECO:0007669"/>
    <property type="project" value="UniProtKB-KW"/>
</dbReference>
<accession>A0A6G5QEZ4</accession>
<dbReference type="InterPro" id="IPR050280">
    <property type="entry name" value="OMP_Chaperone_SurA"/>
</dbReference>
<evidence type="ECO:0000259" key="5">
    <source>
        <dbReference type="Pfam" id="PF22506"/>
    </source>
</evidence>
<feature type="domain" description="Cj1289-like C-terminal" evidence="5">
    <location>
        <begin position="137"/>
        <end position="230"/>
    </location>
</feature>
<reference evidence="6 7" key="1">
    <citation type="submission" date="2016-07" db="EMBL/GenBank/DDBJ databases">
        <title>Comparative genomics of the Campylobacter concisus group.</title>
        <authorList>
            <person name="Miller W.G."/>
            <person name="Yee E."/>
            <person name="Chapman M.H."/>
            <person name="Huynh S."/>
            <person name="Bono J.L."/>
            <person name="On S.L.W."/>
            <person name="StLeger J."/>
            <person name="Foster G."/>
            <person name="Parker C.T."/>
        </authorList>
    </citation>
    <scope>NUCLEOTIDE SEQUENCE [LARGE SCALE GENOMIC DNA]</scope>
    <source>
        <strain evidence="6 7">CCUG 21559</strain>
    </source>
</reference>
<dbReference type="Pfam" id="PF09312">
    <property type="entry name" value="SurA_N"/>
    <property type="match status" value="1"/>
</dbReference>
<sequence length="278" mass="31300">MVKKAIFASLVCGICLNAQMVNGIAAIVENEPITLFEVSKVKEQLKISEQKALDLLVRDRLEQAQIKALGISVTPFEVNERVESLAKNNGLTNSEFRSQIEQKGVKFSDFKSDIEKNLLQEKLYKNIFANVGKNINEDTARRYFLNNRAEFSTFKSISVVLFSADDPNLLVAQKNAGIKPIAGVKTKVLNLSYENISPRLAVLLSATPEQSFTQPLQGQNSFDMFYVNSKNGSYTPEFEDIKDEVLNALYTSEQEKVAQDYFDKLRAKAKINMIRQPQ</sequence>
<evidence type="ECO:0000259" key="4">
    <source>
        <dbReference type="Pfam" id="PF09312"/>
    </source>
</evidence>
<evidence type="ECO:0000256" key="3">
    <source>
        <dbReference type="SAM" id="SignalP"/>
    </source>
</evidence>
<dbReference type="Gene3D" id="1.10.4030.10">
    <property type="entry name" value="Porin chaperone SurA, peptide-binding domain"/>
    <property type="match status" value="1"/>
</dbReference>
<protein>
    <submittedName>
        <fullName evidence="6">Putative SurA domain protein</fullName>
    </submittedName>
</protein>
<evidence type="ECO:0000256" key="1">
    <source>
        <dbReference type="ARBA" id="ARBA00022729"/>
    </source>
</evidence>
<dbReference type="Pfam" id="PF22506">
    <property type="entry name" value="Cj1289-like_C"/>
    <property type="match status" value="1"/>
</dbReference>
<dbReference type="PANTHER" id="PTHR47637">
    <property type="entry name" value="CHAPERONE SURA"/>
    <property type="match status" value="1"/>
</dbReference>
<dbReference type="RefSeq" id="WP_171993440.1">
    <property type="nucleotide sequence ID" value="NZ_CP012542.1"/>
</dbReference>
<keyword evidence="2" id="KW-0413">Isomerase</keyword>
<evidence type="ECO:0000313" key="7">
    <source>
        <dbReference type="Proteomes" id="UP000503264"/>
    </source>
</evidence>
<proteinExistence type="predicted"/>
<feature type="domain" description="SurA N-terminal" evidence="4">
    <location>
        <begin position="47"/>
        <end position="122"/>
    </location>
</feature>
<dbReference type="InterPro" id="IPR015391">
    <property type="entry name" value="SurA_N"/>
</dbReference>
<organism evidence="6 7">
    <name type="scientific">Campylobacter mucosalis CCUG 21559</name>
    <dbReference type="NCBI Taxonomy" id="1032067"/>
    <lineage>
        <taxon>Bacteria</taxon>
        <taxon>Pseudomonadati</taxon>
        <taxon>Campylobacterota</taxon>
        <taxon>Epsilonproteobacteria</taxon>
        <taxon>Campylobacterales</taxon>
        <taxon>Campylobacteraceae</taxon>
        <taxon>Campylobacter</taxon>
    </lineage>
</organism>
<dbReference type="Proteomes" id="UP000503264">
    <property type="component" value="Chromosome"/>
</dbReference>
<feature type="chain" id="PRO_5026158862" evidence="3">
    <location>
        <begin position="21"/>
        <end position="278"/>
    </location>
</feature>
<keyword evidence="7" id="KW-1185">Reference proteome</keyword>
<dbReference type="InterPro" id="IPR027304">
    <property type="entry name" value="Trigger_fact/SurA_dom_sf"/>
</dbReference>
<feature type="signal peptide" evidence="3">
    <location>
        <begin position="1"/>
        <end position="20"/>
    </location>
</feature>